<gene>
    <name evidence="2" type="ORF">CARUB_v10015067mg</name>
</gene>
<accession>R0G8I9</accession>
<proteinExistence type="predicted"/>
<sequence>MKCPAALCEAIVLDLFSRGFVLLYINVKEHKDPKFLSEGLLWMGYDVDDLSVSLLKLKMSKGFLKHALLSALDAEYEKKPFKVYYLCGWFKSVDMREAEPFESSKALVEPMSKGVSKISESTSSDAQGRKYNPEQMNEE</sequence>
<reference evidence="3" key="1">
    <citation type="journal article" date="2013" name="Nat. Genet.">
        <title>The Capsella rubella genome and the genomic consequences of rapid mating system evolution.</title>
        <authorList>
            <person name="Slotte T."/>
            <person name="Hazzouri K.M."/>
            <person name="Agren J.A."/>
            <person name="Koenig D."/>
            <person name="Maumus F."/>
            <person name="Guo Y.L."/>
            <person name="Steige K."/>
            <person name="Platts A.E."/>
            <person name="Escobar J.S."/>
            <person name="Newman L.K."/>
            <person name="Wang W."/>
            <person name="Mandakova T."/>
            <person name="Vello E."/>
            <person name="Smith L.M."/>
            <person name="Henz S.R."/>
            <person name="Steffen J."/>
            <person name="Takuno S."/>
            <person name="Brandvain Y."/>
            <person name="Coop G."/>
            <person name="Andolfatto P."/>
            <person name="Hu T.T."/>
            <person name="Blanchette M."/>
            <person name="Clark R.M."/>
            <person name="Quesneville H."/>
            <person name="Nordborg M."/>
            <person name="Gaut B.S."/>
            <person name="Lysak M.A."/>
            <person name="Jenkins J."/>
            <person name="Grimwood J."/>
            <person name="Chapman J."/>
            <person name="Prochnik S."/>
            <person name="Shu S."/>
            <person name="Rokhsar D."/>
            <person name="Schmutz J."/>
            <person name="Weigel D."/>
            <person name="Wright S.I."/>
        </authorList>
    </citation>
    <scope>NUCLEOTIDE SEQUENCE [LARGE SCALE GENOMIC DNA]</scope>
    <source>
        <strain evidence="3">cv. Monte Gargano</strain>
    </source>
</reference>
<keyword evidence="3" id="KW-1185">Reference proteome</keyword>
<dbReference type="EMBL" id="KB870807">
    <property type="protein sequence ID" value="EOA31841.1"/>
    <property type="molecule type" value="Genomic_DNA"/>
</dbReference>
<dbReference type="eggNOG" id="KOG1820">
    <property type="taxonomic scope" value="Eukaryota"/>
</dbReference>
<name>R0G8I9_9BRAS</name>
<dbReference type="AlphaFoldDB" id="R0G8I9"/>
<evidence type="ECO:0000313" key="2">
    <source>
        <dbReference type="EMBL" id="EOA31841.1"/>
    </source>
</evidence>
<organism evidence="2 3">
    <name type="scientific">Capsella rubella</name>
    <dbReference type="NCBI Taxonomy" id="81985"/>
    <lineage>
        <taxon>Eukaryota</taxon>
        <taxon>Viridiplantae</taxon>
        <taxon>Streptophyta</taxon>
        <taxon>Embryophyta</taxon>
        <taxon>Tracheophyta</taxon>
        <taxon>Spermatophyta</taxon>
        <taxon>Magnoliopsida</taxon>
        <taxon>eudicotyledons</taxon>
        <taxon>Gunneridae</taxon>
        <taxon>Pentapetalae</taxon>
        <taxon>rosids</taxon>
        <taxon>malvids</taxon>
        <taxon>Brassicales</taxon>
        <taxon>Brassicaceae</taxon>
        <taxon>Camelineae</taxon>
        <taxon>Capsella</taxon>
    </lineage>
</organism>
<dbReference type="Proteomes" id="UP000029121">
    <property type="component" value="Unassembled WGS sequence"/>
</dbReference>
<evidence type="ECO:0000313" key="3">
    <source>
        <dbReference type="Proteomes" id="UP000029121"/>
    </source>
</evidence>
<feature type="region of interest" description="Disordered" evidence="1">
    <location>
        <begin position="109"/>
        <end position="139"/>
    </location>
</feature>
<dbReference type="STRING" id="81985.R0G8I9"/>
<protein>
    <submittedName>
        <fullName evidence="2">Uncharacterized protein</fullName>
    </submittedName>
</protein>
<evidence type="ECO:0000256" key="1">
    <source>
        <dbReference type="SAM" id="MobiDB-lite"/>
    </source>
</evidence>